<dbReference type="SUPFAM" id="SSF47323">
    <property type="entry name" value="Anticodon-binding domain of a subclass of class I aminoacyl-tRNA synthetases"/>
    <property type="match status" value="1"/>
</dbReference>
<keyword evidence="4" id="KW-0436">Ligase</keyword>
<dbReference type="EMBL" id="MK072420">
    <property type="protein sequence ID" value="AYV84764.1"/>
    <property type="molecule type" value="Genomic_DNA"/>
</dbReference>
<evidence type="ECO:0000256" key="9">
    <source>
        <dbReference type="ARBA" id="ARBA00022917"/>
    </source>
</evidence>
<dbReference type="Pfam" id="PF01406">
    <property type="entry name" value="tRNA-synt_1e"/>
    <property type="match status" value="1"/>
</dbReference>
<feature type="domain" description="Aminoacyl-tRNA synthetase class Ia" evidence="12">
    <location>
        <begin position="31"/>
        <end position="382"/>
    </location>
</feature>
<evidence type="ECO:0000313" key="15">
    <source>
        <dbReference type="EMBL" id="AYV84764.1"/>
    </source>
</evidence>
<feature type="domain" description="Methionyl/Valyl/Leucyl/Isoleucyl-tRNA synthetase anticodon-binding" evidence="14">
    <location>
        <begin position="580"/>
        <end position="665"/>
    </location>
</feature>
<reference evidence="15" key="1">
    <citation type="submission" date="2018-10" db="EMBL/GenBank/DDBJ databases">
        <title>Hidden diversity of soil giant viruses.</title>
        <authorList>
            <person name="Schulz F."/>
            <person name="Alteio L."/>
            <person name="Goudeau D."/>
            <person name="Ryan E.M."/>
            <person name="Malmstrom R.R."/>
            <person name="Blanchard J."/>
            <person name="Woyke T."/>
        </authorList>
    </citation>
    <scope>NUCLEOTIDE SEQUENCE</scope>
    <source>
        <strain evidence="15">HYV1</strain>
    </source>
</reference>
<dbReference type="InterPro" id="IPR009080">
    <property type="entry name" value="tRNAsynth_Ia_anticodon-bd"/>
</dbReference>
<evidence type="ECO:0000256" key="5">
    <source>
        <dbReference type="ARBA" id="ARBA00022723"/>
    </source>
</evidence>
<evidence type="ECO:0000256" key="7">
    <source>
        <dbReference type="ARBA" id="ARBA00022833"/>
    </source>
</evidence>
<dbReference type="InterPro" id="IPR013155">
    <property type="entry name" value="M/V/L/I-tRNA-synth_anticd-bd"/>
</dbReference>
<evidence type="ECO:0000256" key="10">
    <source>
        <dbReference type="ARBA" id="ARBA00023146"/>
    </source>
</evidence>
<keyword evidence="8" id="KW-0067">ATP-binding</keyword>
<dbReference type="SUPFAM" id="SSF52374">
    <property type="entry name" value="Nucleotidylyl transferase"/>
    <property type="match status" value="1"/>
</dbReference>
<comment type="cofactor">
    <cofactor evidence="1">
        <name>Zn(2+)</name>
        <dbReference type="ChEBI" id="CHEBI:29105"/>
    </cofactor>
</comment>
<keyword evidence="6" id="KW-0547">Nucleotide-binding</keyword>
<feature type="domain" description="tRNA synthetases class I catalytic" evidence="13">
    <location>
        <begin position="453"/>
        <end position="541"/>
    </location>
</feature>
<evidence type="ECO:0000256" key="3">
    <source>
        <dbReference type="ARBA" id="ARBA00013164"/>
    </source>
</evidence>
<evidence type="ECO:0000256" key="11">
    <source>
        <dbReference type="ARBA" id="ARBA00030520"/>
    </source>
</evidence>
<dbReference type="PANTHER" id="PTHR45794:SF1">
    <property type="entry name" value="LEUCINE--TRNA LIGASE, CYTOPLASMIC"/>
    <property type="match status" value="1"/>
</dbReference>
<dbReference type="GO" id="GO:0005524">
    <property type="term" value="F:ATP binding"/>
    <property type="evidence" value="ECO:0007669"/>
    <property type="project" value="UniProtKB-KW"/>
</dbReference>
<dbReference type="InterPro" id="IPR004493">
    <property type="entry name" value="Leu-tRNA-synth_Ia_arc/euk"/>
</dbReference>
<dbReference type="Pfam" id="PF08264">
    <property type="entry name" value="Anticodon_1"/>
    <property type="match status" value="1"/>
</dbReference>
<evidence type="ECO:0000256" key="8">
    <source>
        <dbReference type="ARBA" id="ARBA00022840"/>
    </source>
</evidence>
<protein>
    <recommendedName>
        <fullName evidence="3">leucine--tRNA ligase</fullName>
        <ecNumber evidence="3">6.1.1.4</ecNumber>
    </recommendedName>
    <alternativeName>
        <fullName evidence="11">Leucyl-tRNA synthetase</fullName>
    </alternativeName>
</protein>
<name>A0A3G5ADR5_9VIRU</name>
<keyword evidence="9" id="KW-0648">Protein biosynthesis</keyword>
<dbReference type="InterPro" id="IPR002300">
    <property type="entry name" value="aa-tRNA-synth_Ia"/>
</dbReference>
<dbReference type="CDD" id="cd00812">
    <property type="entry name" value="LeuRS_core"/>
    <property type="match status" value="1"/>
</dbReference>
<dbReference type="Pfam" id="PF00133">
    <property type="entry name" value="tRNA-synt_1"/>
    <property type="match status" value="1"/>
</dbReference>
<dbReference type="GO" id="GO:0004823">
    <property type="term" value="F:leucine-tRNA ligase activity"/>
    <property type="evidence" value="ECO:0007669"/>
    <property type="project" value="UniProtKB-EC"/>
</dbReference>
<proteinExistence type="inferred from homology"/>
<keyword evidence="10 15" id="KW-0030">Aminoacyl-tRNA synthetase</keyword>
<keyword evidence="5" id="KW-0479">Metal-binding</keyword>
<dbReference type="Gene3D" id="3.40.50.620">
    <property type="entry name" value="HUPs"/>
    <property type="match status" value="2"/>
</dbReference>
<evidence type="ECO:0000256" key="6">
    <source>
        <dbReference type="ARBA" id="ARBA00022741"/>
    </source>
</evidence>
<dbReference type="InterPro" id="IPR014729">
    <property type="entry name" value="Rossmann-like_a/b/a_fold"/>
</dbReference>
<organism evidence="15">
    <name type="scientific">Hyperionvirus sp</name>
    <dbReference type="NCBI Taxonomy" id="2487770"/>
    <lineage>
        <taxon>Viruses</taxon>
        <taxon>Varidnaviria</taxon>
        <taxon>Bamfordvirae</taxon>
        <taxon>Nucleocytoviricota</taxon>
        <taxon>Megaviricetes</taxon>
        <taxon>Imitervirales</taxon>
        <taxon>Mimiviridae</taxon>
        <taxon>Klosneuvirinae</taxon>
    </lineage>
</organism>
<dbReference type="PROSITE" id="PS00178">
    <property type="entry name" value="AA_TRNA_LIGASE_I"/>
    <property type="match status" value="1"/>
</dbReference>
<evidence type="ECO:0000256" key="4">
    <source>
        <dbReference type="ARBA" id="ARBA00022598"/>
    </source>
</evidence>
<dbReference type="EC" id="6.1.1.4" evidence="3"/>
<dbReference type="GO" id="GO:0046872">
    <property type="term" value="F:metal ion binding"/>
    <property type="evidence" value="ECO:0007669"/>
    <property type="project" value="UniProtKB-KW"/>
</dbReference>
<evidence type="ECO:0000259" key="12">
    <source>
        <dbReference type="Pfam" id="PF00133"/>
    </source>
</evidence>
<keyword evidence="7" id="KW-0862">Zinc</keyword>
<dbReference type="InterPro" id="IPR032678">
    <property type="entry name" value="tRNA-synt_1_cat_dom"/>
</dbReference>
<comment type="similarity">
    <text evidence="2">Belongs to the class-I aminoacyl-tRNA synthetase family.</text>
</comment>
<sequence length="828" mass="96017">MGVWRMKTANRDRLVEIEKKVRGEWKCDVRHDFEKKKMFITFPYPYMNGTLHLGHGFTVSKAIFSAEFYRLQGYNVLFPFAFHGSGMPIVASAARLKVELEGGSGGGGVIKSLLEMGVGGDELKKFVDPNYWLVYFPLKARQDITDFGGRVDWRRSFITTEVNFYYDSFVKWQFRKLIDLGLVVFGKRYVVYSEKDRGPCADHDRSLGEGVKPRCMKTGVMECDFEGEKVNMVVSVNEGEESDKIECSDGRFVIFKYRDNKYLVSEWVFKNLSHQLEGVCEVKFFDERPRVAENMKIEAAHFLYYEPGGVVISRSGDKCIVAKSDQWFINYRDEKLKERVNKYIEKGMFCPDLGVFNLMMGGWKWLEEWPCSRNFGLGSKLPGGGDQLIDSLSDSTIYMAFYTIGHLIEKVPKELVDGDFWDYILGITVMPDRLKIVGEIVDEMRNEFRYWYPVDIRVSAKDLISNHLTMSLYNHIAIWGEELSPKSYCINGYIKYNGEKMSKNLGNFITLRDAIDKYGADATRLALCQADGIEDADFMHEMANSSIMKLTYEREWFEGMIEKFRGDIEGELNIWDNLFLHDLLLAMNNAFEHFRCYRFRKGLYEGFHASLLLRDRYVKSGGVNLGVLKRACERILVMVYPICPHFVEYLWGVAGSVKFERGWNYERDVKEAKERGGEYEVWKYQIGVVENLVWRIGRVSKNRGGRVLITLAKGYGDLEKDAICRVIGHCKSGSDKKLWNKFVSDGCPDRKKIGEYGRVMTKFRDNYMMHGMVWYEKFVCEVGGLSCVEKWTRLMLKGRKNLLLEFREVEFGDDRFSPDNPLVEYEKN</sequence>
<evidence type="ECO:0000256" key="1">
    <source>
        <dbReference type="ARBA" id="ARBA00001947"/>
    </source>
</evidence>
<dbReference type="PANTHER" id="PTHR45794">
    <property type="entry name" value="LEUCYL-TRNA SYNTHETASE"/>
    <property type="match status" value="1"/>
</dbReference>
<accession>A0A3G5ADR5</accession>
<gene>
    <name evidence="15" type="ORF">Hyperionvirus38_2</name>
</gene>
<evidence type="ECO:0000259" key="14">
    <source>
        <dbReference type="Pfam" id="PF08264"/>
    </source>
</evidence>
<dbReference type="InterPro" id="IPR001412">
    <property type="entry name" value="aa-tRNA-synth_I_CS"/>
</dbReference>
<evidence type="ECO:0000256" key="2">
    <source>
        <dbReference type="ARBA" id="ARBA00005594"/>
    </source>
</evidence>
<evidence type="ECO:0000259" key="13">
    <source>
        <dbReference type="Pfam" id="PF01406"/>
    </source>
</evidence>